<feature type="transmembrane region" description="Helical" evidence="1">
    <location>
        <begin position="125"/>
        <end position="151"/>
    </location>
</feature>
<keyword evidence="1" id="KW-0812">Transmembrane</keyword>
<feature type="transmembrane region" description="Helical" evidence="1">
    <location>
        <begin position="52"/>
        <end position="76"/>
    </location>
</feature>
<proteinExistence type="predicted"/>
<dbReference type="RefSeq" id="WP_167216304.1">
    <property type="nucleotide sequence ID" value="NZ_JAASRO010000001.1"/>
</dbReference>
<keyword evidence="1" id="KW-0472">Membrane</keyword>
<dbReference type="EMBL" id="JAASRO010000001">
    <property type="protein sequence ID" value="NIK61659.1"/>
    <property type="molecule type" value="Genomic_DNA"/>
</dbReference>
<accession>A0A7X5VI43</accession>
<gene>
    <name evidence="2" type="ORF">BJY22_007376</name>
</gene>
<evidence type="ECO:0000313" key="2">
    <source>
        <dbReference type="EMBL" id="NIK61659.1"/>
    </source>
</evidence>
<keyword evidence="3" id="KW-1185">Reference proteome</keyword>
<sequence length="262" mass="28140">MASPLARVNVRADAWDLIWSFVHRTLLVNAVLALAGSPLMLALATVSDPWHYPVFFAVLALPLGPAATAAFGYLAYDDPRPPLRVLQRVLARTWRRALLTSASSLALVGVLITDIRVLGTAMPGALLIPMLALLSVLVVASTLTILVLLATTDDLSYAAVLRAAVYATARRWPLAVLSLLVLAVAAVIVSQVPLAGLATAPACALWVVLTNSKLQLASCVEPAWPLGEFCWSFPVRRTPQTTPRQAAAISWRPLRRRGRRCG</sequence>
<name>A0A7X5VI43_9ACTN</name>
<feature type="transmembrane region" description="Helical" evidence="1">
    <location>
        <begin position="26"/>
        <end position="46"/>
    </location>
</feature>
<feature type="transmembrane region" description="Helical" evidence="1">
    <location>
        <begin position="97"/>
        <end position="119"/>
    </location>
</feature>
<dbReference type="AlphaFoldDB" id="A0A7X5VI43"/>
<evidence type="ECO:0000313" key="3">
    <source>
        <dbReference type="Proteomes" id="UP000555407"/>
    </source>
</evidence>
<organism evidence="2 3">
    <name type="scientific">Kribbella shirazensis</name>
    <dbReference type="NCBI Taxonomy" id="1105143"/>
    <lineage>
        <taxon>Bacteria</taxon>
        <taxon>Bacillati</taxon>
        <taxon>Actinomycetota</taxon>
        <taxon>Actinomycetes</taxon>
        <taxon>Propionibacteriales</taxon>
        <taxon>Kribbellaceae</taxon>
        <taxon>Kribbella</taxon>
    </lineage>
</organism>
<protein>
    <submittedName>
        <fullName evidence="2">Putative membrane protein YesL</fullName>
    </submittedName>
</protein>
<feature type="transmembrane region" description="Helical" evidence="1">
    <location>
        <begin position="172"/>
        <end position="194"/>
    </location>
</feature>
<keyword evidence="1" id="KW-1133">Transmembrane helix</keyword>
<evidence type="ECO:0000256" key="1">
    <source>
        <dbReference type="SAM" id="Phobius"/>
    </source>
</evidence>
<reference evidence="2 3" key="1">
    <citation type="submission" date="2020-03" db="EMBL/GenBank/DDBJ databases">
        <title>Sequencing the genomes of 1000 actinobacteria strains.</title>
        <authorList>
            <person name="Klenk H.-P."/>
        </authorList>
    </citation>
    <scope>NUCLEOTIDE SEQUENCE [LARGE SCALE GENOMIC DNA]</scope>
    <source>
        <strain evidence="2 3">DSM 45490</strain>
    </source>
</reference>
<dbReference type="Proteomes" id="UP000555407">
    <property type="component" value="Unassembled WGS sequence"/>
</dbReference>
<comment type="caution">
    <text evidence="2">The sequence shown here is derived from an EMBL/GenBank/DDBJ whole genome shotgun (WGS) entry which is preliminary data.</text>
</comment>